<protein>
    <submittedName>
        <fullName evidence="2">Hemerythrin</fullName>
    </submittedName>
</protein>
<evidence type="ECO:0000313" key="2">
    <source>
        <dbReference type="EMBL" id="PIQ89237.1"/>
    </source>
</evidence>
<reference evidence="2 3" key="1">
    <citation type="submission" date="2017-09" db="EMBL/GenBank/DDBJ databases">
        <title>Depth-based differentiation of microbial function through sediment-hosted aquifers and enrichment of novel symbionts in the deep terrestrial subsurface.</title>
        <authorList>
            <person name="Probst A.J."/>
            <person name="Ladd B."/>
            <person name="Jarett J.K."/>
            <person name="Geller-Mcgrath D.E."/>
            <person name="Sieber C.M."/>
            <person name="Emerson J.B."/>
            <person name="Anantharaman K."/>
            <person name="Thomas B.C."/>
            <person name="Malmstrom R."/>
            <person name="Stieglmeier M."/>
            <person name="Klingl A."/>
            <person name="Woyke T."/>
            <person name="Ryan C.M."/>
            <person name="Banfield J.F."/>
        </authorList>
    </citation>
    <scope>NUCLEOTIDE SEQUENCE [LARGE SCALE GENOMIC DNA]</scope>
    <source>
        <strain evidence="2">CG11_big_fil_rev_8_21_14_0_20_42_13</strain>
    </source>
</reference>
<dbReference type="Proteomes" id="UP000229641">
    <property type="component" value="Unassembled WGS sequence"/>
</dbReference>
<dbReference type="InterPro" id="IPR018720">
    <property type="entry name" value="DUF2249"/>
</dbReference>
<evidence type="ECO:0000259" key="1">
    <source>
        <dbReference type="Pfam" id="PF10006"/>
    </source>
</evidence>
<proteinExistence type="predicted"/>
<organism evidence="2 3">
    <name type="scientific">Candidatus Ghiorseimicrobium undicola</name>
    <dbReference type="NCBI Taxonomy" id="1974746"/>
    <lineage>
        <taxon>Bacteria</taxon>
        <taxon>Pseudomonadati</taxon>
        <taxon>Candidatus Omnitrophota</taxon>
        <taxon>Candidatus Ghiorseimicrobium</taxon>
    </lineage>
</organism>
<evidence type="ECO:0000313" key="3">
    <source>
        <dbReference type="Proteomes" id="UP000229641"/>
    </source>
</evidence>
<dbReference type="AlphaFoldDB" id="A0A2H0LXY7"/>
<name>A0A2H0LXY7_9BACT</name>
<dbReference type="EMBL" id="PCWA01000063">
    <property type="protein sequence ID" value="PIQ89237.1"/>
    <property type="molecule type" value="Genomic_DNA"/>
</dbReference>
<comment type="caution">
    <text evidence="2">The sequence shown here is derived from an EMBL/GenBank/DDBJ whole genome shotgun (WGS) entry which is preliminary data.</text>
</comment>
<sequence length="77" mass="9313">MTNKIQSLDLRPMPPFERHEKIFQAWDSLGSGDTLKITNDHDPKPLRYQFEVEYKDKYTWEYKQKGPKDWVVEIKKV</sequence>
<dbReference type="Pfam" id="PF10006">
    <property type="entry name" value="DUF2249"/>
    <property type="match status" value="1"/>
</dbReference>
<feature type="domain" description="DUF2249" evidence="1">
    <location>
        <begin position="8"/>
        <end position="76"/>
    </location>
</feature>
<accession>A0A2H0LXY7</accession>
<gene>
    <name evidence="2" type="ORF">COV72_04110</name>
</gene>